<dbReference type="PANTHER" id="PTHR30408">
    <property type="entry name" value="TYPE-1 RESTRICTION ENZYME ECOKI SPECIFICITY PROTEIN"/>
    <property type="match status" value="1"/>
</dbReference>
<dbReference type="SUPFAM" id="SSF116734">
    <property type="entry name" value="DNA methylase specificity domain"/>
    <property type="match status" value="2"/>
</dbReference>
<dbReference type="Proteomes" id="UP000266260">
    <property type="component" value="Unassembled WGS sequence"/>
</dbReference>
<dbReference type="GO" id="GO:0003677">
    <property type="term" value="F:DNA binding"/>
    <property type="evidence" value="ECO:0007669"/>
    <property type="project" value="UniProtKB-KW"/>
</dbReference>
<sequence>MKDSGIEWIGAIPDTWACMRLGALFNLRNEKCSDKDYPPLSVTMQGVLPRLETVAKTDDGDNRKLVMKGDFAINSRSDRRGSCGVSERDGSVSLINTVLRPAHRFSSDYLNFLCKTEAFADEFYRVGHGIVADLWTTGWNDMKKTYVPVPDYNVQTRIASYLNSKCSSIDSIIADAKATIEDYRLLGQSIITRVVTKGLDPQVPMKKGGVEWAGVCPQSWRMNLLFQLCEEVKSKNAGMRSQNLLSLSHGRIVEKDINTSDGLLPESFEGYNCVRSGDIVLRLTDLQNDHTSLRVGQVQEDGIITSAYTTLRPRNVRLSRFIYYALHAFDLNKGFYGMGSGVRQGLNYDEVKTHKIALPGTIQEMDAITRFLDNESKEIDSIISEQQSLIDDLVAAKKSLIYECVTGKRKVG</sequence>
<name>A0A398CW00_9BACT</name>
<evidence type="ECO:0000256" key="2">
    <source>
        <dbReference type="ARBA" id="ARBA00023125"/>
    </source>
</evidence>
<protein>
    <submittedName>
        <fullName evidence="3">Restriction endonuclease subunit S</fullName>
    </submittedName>
</protein>
<dbReference type="InterPro" id="IPR052021">
    <property type="entry name" value="Type-I_RS_S_subunit"/>
</dbReference>
<comment type="caution">
    <text evidence="3">The sequence shown here is derived from an EMBL/GenBank/DDBJ whole genome shotgun (WGS) entry which is preliminary data.</text>
</comment>
<dbReference type="Gene3D" id="3.90.220.20">
    <property type="entry name" value="DNA methylase specificity domains"/>
    <property type="match status" value="2"/>
</dbReference>
<gene>
    <name evidence="4" type="ORF">SMC5_06880</name>
    <name evidence="3" type="ORF">SMC6_06095</name>
</gene>
<dbReference type="AlphaFoldDB" id="A0A398CW00"/>
<evidence type="ECO:0000256" key="1">
    <source>
        <dbReference type="ARBA" id="ARBA00022747"/>
    </source>
</evidence>
<dbReference type="PANTHER" id="PTHR30408:SF12">
    <property type="entry name" value="TYPE I RESTRICTION ENZYME MJAVIII SPECIFICITY SUBUNIT"/>
    <property type="match status" value="1"/>
</dbReference>
<dbReference type="Gene3D" id="1.10.287.1120">
    <property type="entry name" value="Bipartite methylase S protein"/>
    <property type="match status" value="1"/>
</dbReference>
<keyword evidence="5" id="KW-1185">Reference proteome</keyword>
<keyword evidence="3" id="KW-0378">Hydrolase</keyword>
<evidence type="ECO:0000313" key="3">
    <source>
        <dbReference type="EMBL" id="RIE07556.1"/>
    </source>
</evidence>
<evidence type="ECO:0000313" key="5">
    <source>
        <dbReference type="Proteomes" id="UP000266260"/>
    </source>
</evidence>
<keyword evidence="1" id="KW-0680">Restriction system</keyword>
<evidence type="ECO:0000313" key="6">
    <source>
        <dbReference type="Proteomes" id="UP000266489"/>
    </source>
</evidence>
<organism evidence="3 5">
    <name type="scientific">Candidatus Cryosericum odellii</name>
    <dbReference type="NCBI Taxonomy" id="2290917"/>
    <lineage>
        <taxon>Bacteria</taxon>
        <taxon>Pseudomonadati</taxon>
        <taxon>Caldisericota/Cryosericota group</taxon>
        <taxon>Candidatus Cryosericota</taxon>
        <taxon>Candidatus Cryosericia</taxon>
        <taxon>Candidatus Cryosericales</taxon>
        <taxon>Candidatus Cryosericaceae</taxon>
        <taxon>Candidatus Cryosericum</taxon>
    </lineage>
</organism>
<accession>A0A398CW00</accession>
<dbReference type="EMBL" id="QXIU01000166">
    <property type="protein sequence ID" value="RIE09665.1"/>
    <property type="molecule type" value="Genomic_DNA"/>
</dbReference>
<accession>A0A398D3W6</accession>
<dbReference type="GO" id="GO:0004519">
    <property type="term" value="F:endonuclease activity"/>
    <property type="evidence" value="ECO:0007669"/>
    <property type="project" value="UniProtKB-KW"/>
</dbReference>
<dbReference type="OrthoDB" id="9798929at2"/>
<dbReference type="GO" id="GO:0009307">
    <property type="term" value="P:DNA restriction-modification system"/>
    <property type="evidence" value="ECO:0007669"/>
    <property type="project" value="UniProtKB-KW"/>
</dbReference>
<keyword evidence="2" id="KW-0238">DNA-binding</keyword>
<dbReference type="InterPro" id="IPR044946">
    <property type="entry name" value="Restrct_endonuc_typeI_TRD_sf"/>
</dbReference>
<keyword evidence="3" id="KW-0255">Endonuclease</keyword>
<keyword evidence="3" id="KW-0540">Nuclease</keyword>
<dbReference type="Proteomes" id="UP000266489">
    <property type="component" value="Unassembled WGS sequence"/>
</dbReference>
<proteinExistence type="predicted"/>
<dbReference type="EMBL" id="QXIT01000103">
    <property type="protein sequence ID" value="RIE07556.1"/>
    <property type="molecule type" value="Genomic_DNA"/>
</dbReference>
<evidence type="ECO:0000313" key="4">
    <source>
        <dbReference type="EMBL" id="RIE09665.1"/>
    </source>
</evidence>
<reference evidence="5 6" key="1">
    <citation type="submission" date="2018-09" db="EMBL/GenBank/DDBJ databases">
        <title>Discovery and Ecogenomic Context for Candidatus Cryosericales, a Global Caldiserica Order Active in Thawing Permafrost.</title>
        <authorList>
            <person name="Martinez M.A."/>
            <person name="Woodcroft B.J."/>
            <person name="Ignacio Espinoza J.C."/>
            <person name="Zayed A."/>
            <person name="Singleton C.M."/>
            <person name="Boyd J."/>
            <person name="Li Y.-F."/>
            <person name="Purvine S."/>
            <person name="Maughan H."/>
            <person name="Hodgkins S.B."/>
            <person name="Anderson D."/>
            <person name="Sederholm M."/>
            <person name="Temperton B."/>
            <person name="Saleska S.R."/>
            <person name="Tyson G.W."/>
            <person name="Rich V.I."/>
        </authorList>
    </citation>
    <scope>NUCLEOTIDE SEQUENCE [LARGE SCALE GENOMIC DNA]</scope>
    <source>
        <strain evidence="4 6">SMC5</strain>
        <strain evidence="3 5">SMC6</strain>
    </source>
</reference>